<gene>
    <name evidence="1" type="ORF">SDC9_42475</name>
</gene>
<organism evidence="1">
    <name type="scientific">bioreactor metagenome</name>
    <dbReference type="NCBI Taxonomy" id="1076179"/>
    <lineage>
        <taxon>unclassified sequences</taxon>
        <taxon>metagenomes</taxon>
        <taxon>ecological metagenomes</taxon>
    </lineage>
</organism>
<dbReference type="EMBL" id="VSSQ01000503">
    <property type="protein sequence ID" value="MPL96300.1"/>
    <property type="molecule type" value="Genomic_DNA"/>
</dbReference>
<evidence type="ECO:0000313" key="1">
    <source>
        <dbReference type="EMBL" id="MPL96300.1"/>
    </source>
</evidence>
<accession>A0A644VYS9</accession>
<name>A0A644VYS9_9ZZZZ</name>
<sequence>MIVSNYQASAPTTDLISWVDLPKSSFYYKPSDGKRGAKPSVFTIKQDGSSVENIVVI</sequence>
<proteinExistence type="predicted"/>
<protein>
    <submittedName>
        <fullName evidence="1">Uncharacterized protein</fullName>
    </submittedName>
</protein>
<comment type="caution">
    <text evidence="1">The sequence shown here is derived from an EMBL/GenBank/DDBJ whole genome shotgun (WGS) entry which is preliminary data.</text>
</comment>
<dbReference type="AlphaFoldDB" id="A0A644VYS9"/>
<reference evidence="1" key="1">
    <citation type="submission" date="2019-08" db="EMBL/GenBank/DDBJ databases">
        <authorList>
            <person name="Kucharzyk K."/>
            <person name="Murdoch R.W."/>
            <person name="Higgins S."/>
            <person name="Loffler F."/>
        </authorList>
    </citation>
    <scope>NUCLEOTIDE SEQUENCE</scope>
</reference>